<gene>
    <name evidence="1" type="ORF">c10-10</name>
</gene>
<protein>
    <submittedName>
        <fullName evidence="1">Uncharacterized protein</fullName>
    </submittedName>
</protein>
<dbReference type="RefSeq" id="WP_015243581.1">
    <property type="nucleotide sequence ID" value="NC_019884.1"/>
</dbReference>
<geneLocation type="plasmid" evidence="1">
    <name>pCIR10</name>
</geneLocation>
<organism evidence="1">
    <name type="scientific">Thermococcus sp. CIR10</name>
    <dbReference type="NCBI Taxonomy" id="1197731"/>
    <lineage>
        <taxon>Archaea</taxon>
        <taxon>Methanobacteriati</taxon>
        <taxon>Methanobacteriota</taxon>
        <taxon>Thermococci</taxon>
        <taxon>Thermococcales</taxon>
        <taxon>Thermococcaceae</taxon>
        <taxon>Thermococcus</taxon>
    </lineage>
</organism>
<name>L0BAG2_9EURY</name>
<keyword evidence="1" id="KW-0614">Plasmid</keyword>
<sequence length="104" mass="12084">MVEPYKVIVVGKKEEAAEDEDPDFKEIKMLIFANSQEEAEELALGVAKKEKLHDPHVIYIYKFTRPFIYSIDIPYIVEDWVWEIMLDKGIAKRSIPKPFDLGAL</sequence>
<dbReference type="EMBL" id="JQ661330">
    <property type="protein sequence ID" value="AFZ84266.1"/>
    <property type="molecule type" value="Genomic_DNA"/>
</dbReference>
<evidence type="ECO:0000313" key="1">
    <source>
        <dbReference type="EMBL" id="AFZ84266.1"/>
    </source>
</evidence>
<accession>L0BAG2</accession>
<reference evidence="1" key="1">
    <citation type="journal article" date="2013" name="PLoS ONE">
        <title>Insights into dynamics of mobile genetic elements in hyperthermophilic environments from five new thermococcus plasmids.</title>
        <authorList>
            <person name="Krupovic M."/>
            <person name="Gonnet M."/>
            <person name="Hania W.B."/>
            <person name="Forterre P."/>
            <person name="Erauso G."/>
        </authorList>
    </citation>
    <scope>NUCLEOTIDE SEQUENCE</scope>
    <source>
        <plasmid evidence="1">pCIR10</plasmid>
    </source>
</reference>
<proteinExistence type="predicted"/>
<dbReference type="AlphaFoldDB" id="L0BAG2"/>